<dbReference type="AlphaFoldDB" id="A0A1H3TSV4"/>
<keyword evidence="2" id="KW-1185">Reference proteome</keyword>
<accession>A0A1H3TSV4</accession>
<dbReference type="EMBL" id="FNPI01000016">
    <property type="protein sequence ID" value="SDZ53284.1"/>
    <property type="molecule type" value="Genomic_DNA"/>
</dbReference>
<proteinExistence type="predicted"/>
<organism evidence="1 2">
    <name type="scientific">Evansella caseinilytica</name>
    <dbReference type="NCBI Taxonomy" id="1503961"/>
    <lineage>
        <taxon>Bacteria</taxon>
        <taxon>Bacillati</taxon>
        <taxon>Bacillota</taxon>
        <taxon>Bacilli</taxon>
        <taxon>Bacillales</taxon>
        <taxon>Bacillaceae</taxon>
        <taxon>Evansella</taxon>
    </lineage>
</organism>
<sequence length="34" mass="3936">MTSLGKKGFFHMKKYIFYGGTYLKNKIALPLLLL</sequence>
<gene>
    <name evidence="1" type="ORF">SAMN05421736_11618</name>
</gene>
<dbReference type="Proteomes" id="UP000198935">
    <property type="component" value="Unassembled WGS sequence"/>
</dbReference>
<evidence type="ECO:0000313" key="1">
    <source>
        <dbReference type="EMBL" id="SDZ53284.1"/>
    </source>
</evidence>
<name>A0A1H3TSV4_9BACI</name>
<evidence type="ECO:0000313" key="2">
    <source>
        <dbReference type="Proteomes" id="UP000198935"/>
    </source>
</evidence>
<protein>
    <submittedName>
        <fullName evidence="1">Uncharacterized protein</fullName>
    </submittedName>
</protein>
<reference evidence="2" key="1">
    <citation type="submission" date="2016-10" db="EMBL/GenBank/DDBJ databases">
        <authorList>
            <person name="Varghese N."/>
            <person name="Submissions S."/>
        </authorList>
    </citation>
    <scope>NUCLEOTIDE SEQUENCE [LARGE SCALE GENOMIC DNA]</scope>
    <source>
        <strain evidence="2">SP</strain>
    </source>
</reference>